<proteinExistence type="predicted"/>
<dbReference type="OrthoDB" id="27171at2"/>
<keyword evidence="1" id="KW-1133">Transmembrane helix</keyword>
<evidence type="ECO:0000313" key="3">
    <source>
        <dbReference type="Proteomes" id="UP000321933"/>
    </source>
</evidence>
<dbReference type="Pfam" id="PF16357">
    <property type="entry name" value="PepSY_TM_like_2"/>
    <property type="match status" value="1"/>
</dbReference>
<protein>
    <recommendedName>
        <fullName evidence="4">PepSY domain-containing protein</fullName>
    </recommendedName>
</protein>
<feature type="transmembrane region" description="Helical" evidence="1">
    <location>
        <begin position="188"/>
        <end position="205"/>
    </location>
</feature>
<dbReference type="Proteomes" id="UP000321933">
    <property type="component" value="Unassembled WGS sequence"/>
</dbReference>
<dbReference type="PANTHER" id="PTHR40115:SF1">
    <property type="entry name" value="INNER MEMBRANE PROTEIN WITH PEPSY TM HELIX"/>
    <property type="match status" value="1"/>
</dbReference>
<dbReference type="AlphaFoldDB" id="A0A5C9A2R3"/>
<feature type="transmembrane region" description="Helical" evidence="1">
    <location>
        <begin position="16"/>
        <end position="38"/>
    </location>
</feature>
<comment type="caution">
    <text evidence="2">The sequence shown here is derived from an EMBL/GenBank/DDBJ whole genome shotgun (WGS) entry which is preliminary data.</text>
</comment>
<evidence type="ECO:0000256" key="1">
    <source>
        <dbReference type="SAM" id="Phobius"/>
    </source>
</evidence>
<dbReference type="InterPro" id="IPR032307">
    <property type="entry name" value="PepSY_TM-like_2"/>
</dbReference>
<dbReference type="EMBL" id="VRYZ01000002">
    <property type="protein sequence ID" value="TXS93621.1"/>
    <property type="molecule type" value="Genomic_DNA"/>
</dbReference>
<reference evidence="2 3" key="1">
    <citation type="submission" date="2019-08" db="EMBL/GenBank/DDBJ databases">
        <title>Parahaliea maris sp. nov., isolated from the surface seawater.</title>
        <authorList>
            <person name="Liu Y."/>
        </authorList>
    </citation>
    <scope>NUCLEOTIDE SEQUENCE [LARGE SCALE GENOMIC DNA]</scope>
    <source>
        <strain evidence="2 3">S2-26</strain>
    </source>
</reference>
<evidence type="ECO:0000313" key="2">
    <source>
        <dbReference type="EMBL" id="TXS93621.1"/>
    </source>
</evidence>
<keyword evidence="1" id="KW-0472">Membrane</keyword>
<organism evidence="2 3">
    <name type="scientific">Parahaliea aestuarii</name>
    <dbReference type="NCBI Taxonomy" id="1852021"/>
    <lineage>
        <taxon>Bacteria</taxon>
        <taxon>Pseudomonadati</taxon>
        <taxon>Pseudomonadota</taxon>
        <taxon>Gammaproteobacteria</taxon>
        <taxon>Cellvibrionales</taxon>
        <taxon>Halieaceae</taxon>
        <taxon>Parahaliea</taxon>
    </lineage>
</organism>
<evidence type="ECO:0008006" key="4">
    <source>
        <dbReference type="Google" id="ProtNLM"/>
    </source>
</evidence>
<name>A0A5C9A2R3_9GAMM</name>
<gene>
    <name evidence="2" type="ORF">FVW59_05310</name>
</gene>
<sequence>MEKARVTIWLGSVRQWHWISSALCLVGMLLFAVTGITLNHAGQIEASPQVRTLELNLPDALLEELRSGVASAGDEARLPASLRHWLGEQSVHTGGRLAEWSDDEIYLPLPRPGGDAWLAIDLASGELLYEDTDRGLISYLNDLHKGRNSGEAWRWFIDIFSVACLVFCITGLWLLLRHSASRPATWPVVGLGLLIPLLLAILFVHR</sequence>
<keyword evidence="3" id="KW-1185">Reference proteome</keyword>
<accession>A0A5C9A2R3</accession>
<keyword evidence="1" id="KW-0812">Transmembrane</keyword>
<dbReference type="PANTHER" id="PTHR40115">
    <property type="entry name" value="INNER MEMBRANE PROTEIN WITH PEPSY TM HELIX"/>
    <property type="match status" value="1"/>
</dbReference>
<feature type="transmembrane region" description="Helical" evidence="1">
    <location>
        <begin position="155"/>
        <end position="176"/>
    </location>
</feature>